<dbReference type="EMBL" id="VSWD01000010">
    <property type="protein sequence ID" value="KAK3091961.1"/>
    <property type="molecule type" value="Genomic_DNA"/>
</dbReference>
<feature type="domain" description="DNA2/NAM7 helicase-like C-terminal" evidence="7">
    <location>
        <begin position="288"/>
        <end position="496"/>
    </location>
</feature>
<evidence type="ECO:0008006" key="10">
    <source>
        <dbReference type="Google" id="ProtNLM"/>
    </source>
</evidence>
<dbReference type="InterPro" id="IPR047187">
    <property type="entry name" value="SF1_C_Upf1"/>
</dbReference>
<dbReference type="GO" id="GO:0016787">
    <property type="term" value="F:hydrolase activity"/>
    <property type="evidence" value="ECO:0007669"/>
    <property type="project" value="UniProtKB-KW"/>
</dbReference>
<comment type="similarity">
    <text evidence="1">Belongs to the DNA2/NAM7 helicase family.</text>
</comment>
<evidence type="ECO:0000256" key="3">
    <source>
        <dbReference type="ARBA" id="ARBA00022801"/>
    </source>
</evidence>
<dbReference type="InterPro" id="IPR041677">
    <property type="entry name" value="DNA2/NAM7_AAA_11"/>
</dbReference>
<dbReference type="InterPro" id="IPR027417">
    <property type="entry name" value="P-loop_NTPase"/>
</dbReference>
<dbReference type="PANTHER" id="PTHR43788:SF16">
    <property type="entry name" value="HELICASE WITH ZINC FINGER 2"/>
    <property type="match status" value="1"/>
</dbReference>
<keyword evidence="4" id="KW-0347">Helicase</keyword>
<evidence type="ECO:0000259" key="7">
    <source>
        <dbReference type="Pfam" id="PF13087"/>
    </source>
</evidence>
<evidence type="ECO:0000313" key="9">
    <source>
        <dbReference type="Proteomes" id="UP001186944"/>
    </source>
</evidence>
<keyword evidence="2" id="KW-0547">Nucleotide-binding</keyword>
<dbReference type="GO" id="GO:0043139">
    <property type="term" value="F:5'-3' DNA helicase activity"/>
    <property type="evidence" value="ECO:0007669"/>
    <property type="project" value="TreeGrafter"/>
</dbReference>
<dbReference type="AlphaFoldDB" id="A0AA89BS21"/>
<evidence type="ECO:0000256" key="5">
    <source>
        <dbReference type="ARBA" id="ARBA00022840"/>
    </source>
</evidence>
<evidence type="ECO:0000313" key="8">
    <source>
        <dbReference type="EMBL" id="KAK3091961.1"/>
    </source>
</evidence>
<keyword evidence="9" id="KW-1185">Reference proteome</keyword>
<gene>
    <name evidence="8" type="ORF">FSP39_024026</name>
</gene>
<dbReference type="GO" id="GO:0005524">
    <property type="term" value="F:ATP binding"/>
    <property type="evidence" value="ECO:0007669"/>
    <property type="project" value="UniProtKB-KW"/>
</dbReference>
<keyword evidence="3" id="KW-0378">Hydrolase</keyword>
<evidence type="ECO:0000256" key="2">
    <source>
        <dbReference type="ARBA" id="ARBA00022741"/>
    </source>
</evidence>
<evidence type="ECO:0000256" key="1">
    <source>
        <dbReference type="ARBA" id="ARBA00007913"/>
    </source>
</evidence>
<organism evidence="8 9">
    <name type="scientific">Pinctada imbricata</name>
    <name type="common">Atlantic pearl-oyster</name>
    <name type="synonym">Pinctada martensii</name>
    <dbReference type="NCBI Taxonomy" id="66713"/>
    <lineage>
        <taxon>Eukaryota</taxon>
        <taxon>Metazoa</taxon>
        <taxon>Spiralia</taxon>
        <taxon>Lophotrochozoa</taxon>
        <taxon>Mollusca</taxon>
        <taxon>Bivalvia</taxon>
        <taxon>Autobranchia</taxon>
        <taxon>Pteriomorphia</taxon>
        <taxon>Pterioida</taxon>
        <taxon>Pterioidea</taxon>
        <taxon>Pteriidae</taxon>
        <taxon>Pinctada</taxon>
    </lineage>
</organism>
<proteinExistence type="inferred from homology"/>
<dbReference type="Pfam" id="PF13087">
    <property type="entry name" value="AAA_12"/>
    <property type="match status" value="1"/>
</dbReference>
<evidence type="ECO:0000256" key="4">
    <source>
        <dbReference type="ARBA" id="ARBA00022806"/>
    </source>
</evidence>
<dbReference type="SUPFAM" id="SSF52540">
    <property type="entry name" value="P-loop containing nucleoside triphosphate hydrolases"/>
    <property type="match status" value="1"/>
</dbReference>
<dbReference type="InterPro" id="IPR041679">
    <property type="entry name" value="DNA2/NAM7-like_C"/>
</dbReference>
<keyword evidence="5" id="KW-0067">ATP-binding</keyword>
<sequence length="534" mass="61805">MNVKFPGMSSHMVRLYGSSLEQCDYPVPGRHITATSASKKSIPDPELKDIAVHHLIREDGKLNAIEIKQYDRKFKRYMEIMKIREERRKEKEHVEVRNLMYEREIPDDLSKVLAETFLSLFDLESEDSMDPEERKKTIFDILGIRYAYLVDEAEGKGVDIESKEFMDDIEETLKQFLEELNCEQKEEAKDNVISEIKAYKRFVADAMENELKNHHVIFCTTAVATNVRLLNAVKGRVYQLIIDECGMCTEPESLAAIIATRAEQVVLIGDHKQLRPIILCTAAAELGLETSLFERYNDKATMLRFQYRMHPEICRFPSDSFYDGRLETKESSKWMTDRPLSMWRDPNTPIVFCHVEGLEEHLTVSTEEGNEMSSSNAKELEIVLNVFEHMVEIDKVKPEDINVMSQYNAQCYALKKALEKKKYGTFNVNTVVASQGKCGEWDYVILSTVRSLPKYRIERHPTLGWCKENLGFITDQHQINVALTRARKGLVIIGNRHLLECDQTWKQLIKHYGTKGCYVDSNDEEFPRIFQSPI</sequence>
<dbReference type="Proteomes" id="UP001186944">
    <property type="component" value="Unassembled WGS sequence"/>
</dbReference>
<dbReference type="FunFam" id="3.40.50.300:FF:001313">
    <property type="entry name" value="Helicase with zinc finger domain 2"/>
    <property type="match status" value="1"/>
</dbReference>
<comment type="caution">
    <text evidence="8">The sequence shown here is derived from an EMBL/GenBank/DDBJ whole genome shotgun (WGS) entry which is preliminary data.</text>
</comment>
<feature type="domain" description="DNA2/NAM7 helicase helicase" evidence="6">
    <location>
        <begin position="96"/>
        <end position="279"/>
    </location>
</feature>
<name>A0AA89BS21_PINIB</name>
<dbReference type="PANTHER" id="PTHR43788">
    <property type="entry name" value="DNA2/NAM7 HELICASE FAMILY MEMBER"/>
    <property type="match status" value="1"/>
</dbReference>
<accession>A0AA89BS21</accession>
<evidence type="ECO:0000259" key="6">
    <source>
        <dbReference type="Pfam" id="PF13086"/>
    </source>
</evidence>
<dbReference type="InterPro" id="IPR050534">
    <property type="entry name" value="Coronavir_polyprotein_1ab"/>
</dbReference>
<dbReference type="CDD" id="cd18808">
    <property type="entry name" value="SF1_C_Upf1"/>
    <property type="match status" value="1"/>
</dbReference>
<reference evidence="8" key="1">
    <citation type="submission" date="2019-08" db="EMBL/GenBank/DDBJ databases">
        <title>The improved chromosome-level genome for the pearl oyster Pinctada fucata martensii using PacBio sequencing and Hi-C.</title>
        <authorList>
            <person name="Zheng Z."/>
        </authorList>
    </citation>
    <scope>NUCLEOTIDE SEQUENCE</scope>
    <source>
        <strain evidence="8">ZZ-2019</strain>
        <tissue evidence="8">Adductor muscle</tissue>
    </source>
</reference>
<protein>
    <recommendedName>
        <fullName evidence="10">RNA helicase</fullName>
    </recommendedName>
</protein>
<dbReference type="Gene3D" id="3.40.50.300">
    <property type="entry name" value="P-loop containing nucleotide triphosphate hydrolases"/>
    <property type="match status" value="2"/>
</dbReference>
<dbReference type="Pfam" id="PF13086">
    <property type="entry name" value="AAA_11"/>
    <property type="match status" value="1"/>
</dbReference>